<dbReference type="EMBL" id="CASHTH010003031">
    <property type="protein sequence ID" value="CAI8039285.1"/>
    <property type="molecule type" value="Genomic_DNA"/>
</dbReference>
<accession>A0AA35T017</accession>
<evidence type="ECO:0000256" key="3">
    <source>
        <dbReference type="ARBA" id="ARBA00012450"/>
    </source>
</evidence>
<feature type="domain" description="Enolpyruvate transferase" evidence="9">
    <location>
        <begin position="7"/>
        <end position="408"/>
    </location>
</feature>
<dbReference type="InterPro" id="IPR001986">
    <property type="entry name" value="Enolpyruvate_Tfrase_dom"/>
</dbReference>
<dbReference type="PROSITE" id="PS00104">
    <property type="entry name" value="EPSP_SYNTHASE_1"/>
    <property type="match status" value="1"/>
</dbReference>
<evidence type="ECO:0000256" key="5">
    <source>
        <dbReference type="ARBA" id="ARBA00022679"/>
    </source>
</evidence>
<dbReference type="InterPro" id="IPR036968">
    <property type="entry name" value="Enolpyruvate_Tfrase_sf"/>
</dbReference>
<comment type="similarity">
    <text evidence="2 8">Belongs to the EPSP synthase family.</text>
</comment>
<evidence type="ECO:0000256" key="1">
    <source>
        <dbReference type="ARBA" id="ARBA00004811"/>
    </source>
</evidence>
<evidence type="ECO:0000256" key="8">
    <source>
        <dbReference type="RuleBase" id="RU004164"/>
    </source>
</evidence>
<evidence type="ECO:0000256" key="7">
    <source>
        <dbReference type="ARBA" id="ARBA00044633"/>
    </source>
</evidence>
<dbReference type="Proteomes" id="UP001174909">
    <property type="component" value="Unassembled WGS sequence"/>
</dbReference>
<keyword evidence="5 8" id="KW-0808">Transferase</keyword>
<dbReference type="AlphaFoldDB" id="A0AA35T017"/>
<proteinExistence type="inferred from homology"/>
<dbReference type="InterPro" id="IPR023193">
    <property type="entry name" value="EPSP_synthase_CS"/>
</dbReference>
<dbReference type="InterPro" id="IPR013792">
    <property type="entry name" value="RNA3'P_cycl/enolpyr_Trfase_a/b"/>
</dbReference>
<dbReference type="GO" id="GO:0009423">
    <property type="term" value="P:chorismate biosynthetic process"/>
    <property type="evidence" value="ECO:0007669"/>
    <property type="project" value="UniProtKB-UniRule"/>
</dbReference>
<evidence type="ECO:0000313" key="10">
    <source>
        <dbReference type="EMBL" id="CAI8039285.1"/>
    </source>
</evidence>
<evidence type="ECO:0000313" key="11">
    <source>
        <dbReference type="Proteomes" id="UP001174909"/>
    </source>
</evidence>
<evidence type="ECO:0000256" key="6">
    <source>
        <dbReference type="ARBA" id="ARBA00023141"/>
    </source>
</evidence>
<dbReference type="NCBIfam" id="TIGR01356">
    <property type="entry name" value="aroA"/>
    <property type="match status" value="1"/>
</dbReference>
<dbReference type="GO" id="GO:0008652">
    <property type="term" value="P:amino acid biosynthetic process"/>
    <property type="evidence" value="ECO:0007669"/>
    <property type="project" value="UniProtKB-KW"/>
</dbReference>
<keyword evidence="11" id="KW-1185">Reference proteome</keyword>
<organism evidence="10 11">
    <name type="scientific">Geodia barretti</name>
    <name type="common">Barrett's horny sponge</name>
    <dbReference type="NCBI Taxonomy" id="519541"/>
    <lineage>
        <taxon>Eukaryota</taxon>
        <taxon>Metazoa</taxon>
        <taxon>Porifera</taxon>
        <taxon>Demospongiae</taxon>
        <taxon>Heteroscleromorpha</taxon>
        <taxon>Tetractinellida</taxon>
        <taxon>Astrophorina</taxon>
        <taxon>Geodiidae</taxon>
        <taxon>Geodia</taxon>
    </lineage>
</organism>
<gene>
    <name evidence="10" type="ORF">GBAR_LOCUS21839</name>
</gene>
<comment type="catalytic activity">
    <reaction evidence="7">
        <text>3-phosphoshikimate + phosphoenolpyruvate = 5-O-(1-carboxyvinyl)-3-phosphoshikimate + phosphate</text>
        <dbReference type="Rhea" id="RHEA:21256"/>
        <dbReference type="ChEBI" id="CHEBI:43474"/>
        <dbReference type="ChEBI" id="CHEBI:57701"/>
        <dbReference type="ChEBI" id="CHEBI:58702"/>
        <dbReference type="ChEBI" id="CHEBI:145989"/>
        <dbReference type="EC" id="2.5.1.19"/>
    </reaction>
    <physiologicalReaction direction="left-to-right" evidence="7">
        <dbReference type="Rhea" id="RHEA:21257"/>
    </physiologicalReaction>
</comment>
<comment type="pathway">
    <text evidence="1 8">Metabolic intermediate biosynthesis; chorismate biosynthesis; chorismate from D-erythrose 4-phosphate and phosphoenolpyruvate: step 6/7.</text>
</comment>
<dbReference type="PANTHER" id="PTHR21090:SF5">
    <property type="entry name" value="PENTAFUNCTIONAL AROM POLYPEPTIDE"/>
    <property type="match status" value="1"/>
</dbReference>
<dbReference type="HAMAP" id="MF_00210">
    <property type="entry name" value="EPSP_synth"/>
    <property type="match status" value="1"/>
</dbReference>
<dbReference type="InterPro" id="IPR006264">
    <property type="entry name" value="EPSP_synthase"/>
</dbReference>
<evidence type="ECO:0000256" key="2">
    <source>
        <dbReference type="ARBA" id="ARBA00009948"/>
    </source>
</evidence>
<dbReference type="GO" id="GO:0009073">
    <property type="term" value="P:aromatic amino acid family biosynthetic process"/>
    <property type="evidence" value="ECO:0007669"/>
    <property type="project" value="UniProtKB-UniRule"/>
</dbReference>
<keyword evidence="4 8" id="KW-0028">Amino-acid biosynthesis</keyword>
<evidence type="ECO:0000259" key="9">
    <source>
        <dbReference type="Pfam" id="PF00275"/>
    </source>
</evidence>
<dbReference type="CDD" id="cd01556">
    <property type="entry name" value="EPSP_synthase"/>
    <property type="match status" value="1"/>
</dbReference>
<comment type="caution">
    <text evidence="10">The sequence shown here is derived from an EMBL/GenBank/DDBJ whole genome shotgun (WGS) entry which is preliminary data.</text>
</comment>
<sequence>MKCVIERSRLSGEICCPASKSYTHRAIFLASLADGPSTIANVLASADTDATVAACRSLGAEIEQDGDVLRVTPRGLRPADIDAANSGTTIRIASAVSALAEGTSTLTGDESLRRRPMQPLLDALGTMGARCSSREGRPPVTVTGRIAGGHIDIPGNISSQFISALMISAPMTRSGVTISIQGDLVSKPYLEATISAMRRFGVVVHTVIPFRRYAVAPQAYRPASFTVPSDSSSLALLLAAAVLAGEKMKIRVAFGDLPQGDESFIDILEVLGVRVDVGEDVISVDAPGVLAGGRFDLGNTPDLLPPLAILSARCSAPLEIVNVGHARFKETDRIAVLASQLAKAGIGAVQGQDSLTLTPGALGGAHLDPHSDHRLFMAFCILAMAIDDCTVEDPESVRISYPSFIEDMRGLGAKLSLT</sequence>
<dbReference type="EC" id="2.5.1.19" evidence="3 8"/>
<dbReference type="PIRSF" id="PIRSF000505">
    <property type="entry name" value="EPSPS"/>
    <property type="match status" value="1"/>
</dbReference>
<dbReference type="PROSITE" id="PS00885">
    <property type="entry name" value="EPSP_SYNTHASE_2"/>
    <property type="match status" value="1"/>
</dbReference>
<keyword evidence="6 8" id="KW-0057">Aromatic amino acid biosynthesis</keyword>
<name>A0AA35T017_GEOBA</name>
<evidence type="ECO:0000256" key="4">
    <source>
        <dbReference type="ARBA" id="ARBA00022605"/>
    </source>
</evidence>
<dbReference type="Pfam" id="PF00275">
    <property type="entry name" value="EPSP_synthase"/>
    <property type="match status" value="1"/>
</dbReference>
<dbReference type="SUPFAM" id="SSF55205">
    <property type="entry name" value="EPT/RTPC-like"/>
    <property type="match status" value="1"/>
</dbReference>
<dbReference type="GO" id="GO:0003866">
    <property type="term" value="F:3-phosphoshikimate 1-carboxyvinyltransferase activity"/>
    <property type="evidence" value="ECO:0007669"/>
    <property type="project" value="UniProtKB-UniRule"/>
</dbReference>
<dbReference type="Gene3D" id="3.65.10.10">
    <property type="entry name" value="Enolpyruvate transferase domain"/>
    <property type="match status" value="2"/>
</dbReference>
<dbReference type="PANTHER" id="PTHR21090">
    <property type="entry name" value="AROM/DEHYDROQUINATE SYNTHASE"/>
    <property type="match status" value="1"/>
</dbReference>
<reference evidence="10" key="1">
    <citation type="submission" date="2023-03" db="EMBL/GenBank/DDBJ databases">
        <authorList>
            <person name="Steffen K."/>
            <person name="Cardenas P."/>
        </authorList>
    </citation>
    <scope>NUCLEOTIDE SEQUENCE</scope>
</reference>
<protein>
    <recommendedName>
        <fullName evidence="3 8">3-phosphoshikimate 1-carboxyvinyltransferase</fullName>
        <ecNumber evidence="3 8">2.5.1.19</ecNumber>
    </recommendedName>
</protein>